<evidence type="ECO:0000256" key="6">
    <source>
        <dbReference type="ARBA" id="ARBA00022833"/>
    </source>
</evidence>
<evidence type="ECO:0000256" key="2">
    <source>
        <dbReference type="ARBA" id="ARBA00006040"/>
    </source>
</evidence>
<keyword evidence="6 10" id="KW-0862">Zinc</keyword>
<evidence type="ECO:0000313" key="13">
    <source>
        <dbReference type="Proteomes" id="UP000225706"/>
    </source>
</evidence>
<evidence type="ECO:0000256" key="5">
    <source>
        <dbReference type="ARBA" id="ARBA00022801"/>
    </source>
</evidence>
<dbReference type="GO" id="GO:0004222">
    <property type="term" value="F:metalloendopeptidase activity"/>
    <property type="evidence" value="ECO:0007669"/>
    <property type="project" value="InterPro"/>
</dbReference>
<dbReference type="PANTHER" id="PTHR11804:SF79">
    <property type="entry name" value="MITOCHONDRIAL INTERMEDIATE PEPTIDASE"/>
    <property type="match status" value="1"/>
</dbReference>
<proteinExistence type="inferred from homology"/>
<dbReference type="EMBL" id="LSMT01000019">
    <property type="protein sequence ID" value="PFX32725.1"/>
    <property type="molecule type" value="Genomic_DNA"/>
</dbReference>
<reference evidence="13" key="1">
    <citation type="journal article" date="2017" name="bioRxiv">
        <title>Comparative analysis of the genomes of Stylophora pistillata and Acropora digitifera provides evidence for extensive differences between species of corals.</title>
        <authorList>
            <person name="Voolstra C.R."/>
            <person name="Li Y."/>
            <person name="Liew Y.J."/>
            <person name="Baumgarten S."/>
            <person name="Zoccola D."/>
            <person name="Flot J.-F."/>
            <person name="Tambutte S."/>
            <person name="Allemand D."/>
            <person name="Aranda M."/>
        </authorList>
    </citation>
    <scope>NUCLEOTIDE SEQUENCE [LARGE SCALE GENOMIC DNA]</scope>
</reference>
<keyword evidence="9" id="KW-0496">Mitochondrion</keyword>
<dbReference type="PANTHER" id="PTHR11804">
    <property type="entry name" value="PROTEASE M3 THIMET OLIGOPEPTIDASE-RELATED"/>
    <property type="match status" value="1"/>
</dbReference>
<dbReference type="Proteomes" id="UP000225706">
    <property type="component" value="Unassembled WGS sequence"/>
</dbReference>
<accession>A0A2B4SWE2</accession>
<dbReference type="InterPro" id="IPR001567">
    <property type="entry name" value="Pept_M3A_M3B_dom"/>
</dbReference>
<dbReference type="Gene3D" id="1.10.1370.10">
    <property type="entry name" value="Neurolysin, domain 3"/>
    <property type="match status" value="1"/>
</dbReference>
<keyword evidence="5 10" id="KW-0378">Hydrolase</keyword>
<dbReference type="AlphaFoldDB" id="A0A2B4SWE2"/>
<dbReference type="GO" id="GO:0006518">
    <property type="term" value="P:peptide metabolic process"/>
    <property type="evidence" value="ECO:0007669"/>
    <property type="project" value="TreeGrafter"/>
</dbReference>
<dbReference type="SUPFAM" id="SSF55486">
    <property type="entry name" value="Metalloproteases ('zincins'), catalytic domain"/>
    <property type="match status" value="1"/>
</dbReference>
<evidence type="ECO:0000256" key="8">
    <source>
        <dbReference type="ARBA" id="ARBA00023049"/>
    </source>
</evidence>
<protein>
    <submittedName>
        <fullName evidence="12">Mitochondrial intermediate peptidase</fullName>
    </submittedName>
</protein>
<evidence type="ECO:0000313" key="12">
    <source>
        <dbReference type="EMBL" id="PFX32725.1"/>
    </source>
</evidence>
<evidence type="ECO:0000256" key="3">
    <source>
        <dbReference type="ARBA" id="ARBA00022670"/>
    </source>
</evidence>
<dbReference type="Gene3D" id="3.40.390.10">
    <property type="entry name" value="Collagenase (Catalytic Domain)"/>
    <property type="match status" value="1"/>
</dbReference>
<dbReference type="CDD" id="cd06457">
    <property type="entry name" value="M3A_MIP"/>
    <property type="match status" value="1"/>
</dbReference>
<evidence type="ECO:0000256" key="7">
    <source>
        <dbReference type="ARBA" id="ARBA00022946"/>
    </source>
</evidence>
<dbReference type="InterPro" id="IPR024077">
    <property type="entry name" value="Neurolysin/TOP_dom2"/>
</dbReference>
<keyword evidence="4 10" id="KW-0479">Metal-binding</keyword>
<evidence type="ECO:0000256" key="10">
    <source>
        <dbReference type="RuleBase" id="RU003435"/>
    </source>
</evidence>
<sequence length="706" mass="79870">MRTLLAARFFLKNRYVTFQWRRNVPPLVQQTKFTVTTWSPLATAFNSPHPKHDRCLEPTGLFGVQDLTSSSGFSVLKNRALSEGGKIVNEVLESNPTPRLVGLFDELSDTLCAVADLAEFVRLTHPDGQVRGAAEDTSRGISGYVEELNTNPGLYHALKKLLSNDTHQMNEEARRVGELFLFDFEQSGIHLEKKKRRHFVELQEALLVIGAQFSHTAASPVKVPISHLPFGDELAGIYPVDGDHVIIDSAFLDSNNEKLRELAYLTCLKPIESQCKTLDLLLTLRHQLAQLVNYPSYSHRALTGTMAKSPENVMDFLTQAANALLKPAHTEIQLLIRLKREMAKDPNLEHIMPWDLHYYSGIAKYQSAKIKGSSISAYFPLGACMDGLDLLFRALFGITLEAQEPAEGELWSSDVQKLGVVHETEGLLGYIYCDFFNRAEKLQQDSHFTIRGGRELDDGSYQLPIVVVVCNFPSPGVSSPPLLSHSMVENLFHEMGHAMHSMLARTQYQHVTGTRCSTDFAEVPSVLMEYFAWDPRVLMKFACHYKTGQSLPEEFAQRLCQGRTMFGALEMQRQVLYAMIDQIYHSKHPLDGSTTDILVQVQEKYTLIPHAPETAWQQRFSHLNGYGAKYYSYLWSRAVASRIWHQCFAKDPFSREMGERYRHTMLAYGGGREPNCLVEDMLEKKFTTSDLVQSLLDDLKSSNPFF</sequence>
<dbReference type="InterPro" id="IPR045090">
    <property type="entry name" value="Pept_M3A_M3B"/>
</dbReference>
<evidence type="ECO:0000256" key="4">
    <source>
        <dbReference type="ARBA" id="ARBA00022723"/>
    </source>
</evidence>
<dbReference type="InterPro" id="IPR033851">
    <property type="entry name" value="M3A_MIP"/>
</dbReference>
<organism evidence="12 13">
    <name type="scientific">Stylophora pistillata</name>
    <name type="common">Smooth cauliflower coral</name>
    <dbReference type="NCBI Taxonomy" id="50429"/>
    <lineage>
        <taxon>Eukaryota</taxon>
        <taxon>Metazoa</taxon>
        <taxon>Cnidaria</taxon>
        <taxon>Anthozoa</taxon>
        <taxon>Hexacorallia</taxon>
        <taxon>Scleractinia</taxon>
        <taxon>Astrocoeniina</taxon>
        <taxon>Pocilloporidae</taxon>
        <taxon>Stylophora</taxon>
    </lineage>
</organism>
<feature type="domain" description="Peptidase M3A/M3B catalytic" evidence="11">
    <location>
        <begin position="251"/>
        <end position="693"/>
    </location>
</feature>
<comment type="similarity">
    <text evidence="2 10">Belongs to the peptidase M3 family.</text>
</comment>
<comment type="subcellular location">
    <subcellularLocation>
        <location evidence="1">Mitochondrion</location>
    </subcellularLocation>
</comment>
<dbReference type="Pfam" id="PF01432">
    <property type="entry name" value="Peptidase_M3"/>
    <property type="match status" value="1"/>
</dbReference>
<evidence type="ECO:0000256" key="9">
    <source>
        <dbReference type="ARBA" id="ARBA00023128"/>
    </source>
</evidence>
<keyword evidence="3 10" id="KW-0645">Protease</keyword>
<dbReference type="FunFam" id="3.40.390.10:FF:000013">
    <property type="entry name" value="Mitochondrial intermediate peptidase"/>
    <property type="match status" value="1"/>
</dbReference>
<dbReference type="OrthoDB" id="17530at2759"/>
<keyword evidence="13" id="KW-1185">Reference proteome</keyword>
<dbReference type="GO" id="GO:0005739">
    <property type="term" value="C:mitochondrion"/>
    <property type="evidence" value="ECO:0007669"/>
    <property type="project" value="UniProtKB-SubCell"/>
</dbReference>
<name>A0A2B4SWE2_STYPI</name>
<dbReference type="GO" id="GO:0006627">
    <property type="term" value="P:protein processing involved in protein targeting to mitochondrion"/>
    <property type="evidence" value="ECO:0007669"/>
    <property type="project" value="TreeGrafter"/>
</dbReference>
<gene>
    <name evidence="12" type="primary">MIPEP</name>
    <name evidence="12" type="ORF">AWC38_SpisGene2353</name>
</gene>
<keyword evidence="7" id="KW-0809">Transit peptide</keyword>
<dbReference type="InterPro" id="IPR024079">
    <property type="entry name" value="MetalloPept_cat_dom_sf"/>
</dbReference>
<evidence type="ECO:0000256" key="1">
    <source>
        <dbReference type="ARBA" id="ARBA00004173"/>
    </source>
</evidence>
<dbReference type="STRING" id="50429.A0A2B4SWE2"/>
<evidence type="ECO:0000259" key="11">
    <source>
        <dbReference type="Pfam" id="PF01432"/>
    </source>
</evidence>
<dbReference type="GO" id="GO:0046872">
    <property type="term" value="F:metal ion binding"/>
    <property type="evidence" value="ECO:0007669"/>
    <property type="project" value="UniProtKB-UniRule"/>
</dbReference>
<comment type="caution">
    <text evidence="12">The sequence shown here is derived from an EMBL/GenBank/DDBJ whole genome shotgun (WGS) entry which is preliminary data.</text>
</comment>
<comment type="cofactor">
    <cofactor evidence="10">
        <name>Zn(2+)</name>
        <dbReference type="ChEBI" id="CHEBI:29105"/>
    </cofactor>
    <text evidence="10">Binds 1 zinc ion.</text>
</comment>
<keyword evidence="8 10" id="KW-0482">Metalloprotease</keyword>